<name>A0AAN6TGZ6_9PEZI</name>
<sequence length="154" mass="17059">MCIAASLLHVYVPDLLYQKSTTRRKELLTDSACSTQEIRIHRQMRGMSRAQAGNPHVTTQSNMQLLVPDGSTIGCRLSKSSDNFATVRLFRNPWLLSFPNSSRPLAFFRVWTPTLDQARAVSGLCGSHNSDSAVPSTRLTRLSTGTSFLAMRSV</sequence>
<dbReference type="AlphaFoldDB" id="A0AAN6TGZ6"/>
<organism evidence="1 2">
    <name type="scientific">Canariomyces notabilis</name>
    <dbReference type="NCBI Taxonomy" id="2074819"/>
    <lineage>
        <taxon>Eukaryota</taxon>
        <taxon>Fungi</taxon>
        <taxon>Dikarya</taxon>
        <taxon>Ascomycota</taxon>
        <taxon>Pezizomycotina</taxon>
        <taxon>Sordariomycetes</taxon>
        <taxon>Sordariomycetidae</taxon>
        <taxon>Sordariales</taxon>
        <taxon>Chaetomiaceae</taxon>
        <taxon>Canariomyces</taxon>
    </lineage>
</organism>
<dbReference type="RefSeq" id="XP_064671828.1">
    <property type="nucleotide sequence ID" value="XM_064810169.1"/>
</dbReference>
<accession>A0AAN6TGZ6</accession>
<protein>
    <submittedName>
        <fullName evidence="1">Uncharacterized protein</fullName>
    </submittedName>
</protein>
<dbReference type="GeneID" id="89934294"/>
<proteinExistence type="predicted"/>
<reference evidence="1" key="2">
    <citation type="submission" date="2023-05" db="EMBL/GenBank/DDBJ databases">
        <authorList>
            <consortium name="Lawrence Berkeley National Laboratory"/>
            <person name="Steindorff A."/>
            <person name="Hensen N."/>
            <person name="Bonometti L."/>
            <person name="Westerberg I."/>
            <person name="Brannstrom I.O."/>
            <person name="Guillou S."/>
            <person name="Cros-Aarteil S."/>
            <person name="Calhoun S."/>
            <person name="Haridas S."/>
            <person name="Kuo A."/>
            <person name="Mondo S."/>
            <person name="Pangilinan J."/>
            <person name="Riley R."/>
            <person name="Labutti K."/>
            <person name="Andreopoulos B."/>
            <person name="Lipzen A."/>
            <person name="Chen C."/>
            <person name="Yanf M."/>
            <person name="Daum C."/>
            <person name="Ng V."/>
            <person name="Clum A."/>
            <person name="Ohm R."/>
            <person name="Martin F."/>
            <person name="Silar P."/>
            <person name="Natvig D."/>
            <person name="Lalanne C."/>
            <person name="Gautier V."/>
            <person name="Ament-Velasquez S.L."/>
            <person name="Kruys A."/>
            <person name="Hutchinson M.I."/>
            <person name="Powell A.J."/>
            <person name="Barry K."/>
            <person name="Miller A.N."/>
            <person name="Grigoriev I.V."/>
            <person name="Debuchy R."/>
            <person name="Gladieux P."/>
            <person name="Thoren M.H."/>
            <person name="Johannesson H."/>
        </authorList>
    </citation>
    <scope>NUCLEOTIDE SEQUENCE</scope>
    <source>
        <strain evidence="1">CBS 508.74</strain>
    </source>
</reference>
<dbReference type="EMBL" id="MU853337">
    <property type="protein sequence ID" value="KAK4114258.1"/>
    <property type="molecule type" value="Genomic_DNA"/>
</dbReference>
<gene>
    <name evidence="1" type="ORF">N656DRAFT_580164</name>
</gene>
<dbReference type="Proteomes" id="UP001302812">
    <property type="component" value="Unassembled WGS sequence"/>
</dbReference>
<comment type="caution">
    <text evidence="1">The sequence shown here is derived from an EMBL/GenBank/DDBJ whole genome shotgun (WGS) entry which is preliminary data.</text>
</comment>
<evidence type="ECO:0000313" key="1">
    <source>
        <dbReference type="EMBL" id="KAK4114258.1"/>
    </source>
</evidence>
<reference evidence="1" key="1">
    <citation type="journal article" date="2023" name="Mol. Phylogenet. Evol.">
        <title>Genome-scale phylogeny and comparative genomics of the fungal order Sordariales.</title>
        <authorList>
            <person name="Hensen N."/>
            <person name="Bonometti L."/>
            <person name="Westerberg I."/>
            <person name="Brannstrom I.O."/>
            <person name="Guillou S."/>
            <person name="Cros-Aarteil S."/>
            <person name="Calhoun S."/>
            <person name="Haridas S."/>
            <person name="Kuo A."/>
            <person name="Mondo S."/>
            <person name="Pangilinan J."/>
            <person name="Riley R."/>
            <person name="LaButti K."/>
            <person name="Andreopoulos B."/>
            <person name="Lipzen A."/>
            <person name="Chen C."/>
            <person name="Yan M."/>
            <person name="Daum C."/>
            <person name="Ng V."/>
            <person name="Clum A."/>
            <person name="Steindorff A."/>
            <person name="Ohm R.A."/>
            <person name="Martin F."/>
            <person name="Silar P."/>
            <person name="Natvig D.O."/>
            <person name="Lalanne C."/>
            <person name="Gautier V."/>
            <person name="Ament-Velasquez S.L."/>
            <person name="Kruys A."/>
            <person name="Hutchinson M.I."/>
            <person name="Powell A.J."/>
            <person name="Barry K."/>
            <person name="Miller A.N."/>
            <person name="Grigoriev I.V."/>
            <person name="Debuchy R."/>
            <person name="Gladieux P."/>
            <person name="Hiltunen Thoren M."/>
            <person name="Johannesson H."/>
        </authorList>
    </citation>
    <scope>NUCLEOTIDE SEQUENCE</scope>
    <source>
        <strain evidence="1">CBS 508.74</strain>
    </source>
</reference>
<keyword evidence="2" id="KW-1185">Reference proteome</keyword>
<evidence type="ECO:0000313" key="2">
    <source>
        <dbReference type="Proteomes" id="UP001302812"/>
    </source>
</evidence>